<evidence type="ECO:0000313" key="2">
    <source>
        <dbReference type="EMBL" id="CAL4803138.1"/>
    </source>
</evidence>
<name>A0A9P1DUP4_9DINO</name>
<evidence type="ECO:0000313" key="1">
    <source>
        <dbReference type="EMBL" id="CAI4015826.1"/>
    </source>
</evidence>
<gene>
    <name evidence="1" type="ORF">C1SCF055_LOCUS40630</name>
</gene>
<reference evidence="1" key="1">
    <citation type="submission" date="2022-10" db="EMBL/GenBank/DDBJ databases">
        <authorList>
            <person name="Chen Y."/>
            <person name="Dougan E. K."/>
            <person name="Chan C."/>
            <person name="Rhodes N."/>
            <person name="Thang M."/>
        </authorList>
    </citation>
    <scope>NUCLEOTIDE SEQUENCE</scope>
</reference>
<dbReference type="AlphaFoldDB" id="A0A9P1DUP4"/>
<reference evidence="2 3" key="2">
    <citation type="submission" date="2024-05" db="EMBL/GenBank/DDBJ databases">
        <authorList>
            <person name="Chen Y."/>
            <person name="Shah S."/>
            <person name="Dougan E. K."/>
            <person name="Thang M."/>
            <person name="Chan C."/>
        </authorList>
    </citation>
    <scope>NUCLEOTIDE SEQUENCE [LARGE SCALE GENOMIC DNA]</scope>
</reference>
<evidence type="ECO:0000313" key="3">
    <source>
        <dbReference type="Proteomes" id="UP001152797"/>
    </source>
</evidence>
<dbReference type="Proteomes" id="UP001152797">
    <property type="component" value="Unassembled WGS sequence"/>
</dbReference>
<organism evidence="1">
    <name type="scientific">Cladocopium goreaui</name>
    <dbReference type="NCBI Taxonomy" id="2562237"/>
    <lineage>
        <taxon>Eukaryota</taxon>
        <taxon>Sar</taxon>
        <taxon>Alveolata</taxon>
        <taxon>Dinophyceae</taxon>
        <taxon>Suessiales</taxon>
        <taxon>Symbiodiniaceae</taxon>
        <taxon>Cladocopium</taxon>
    </lineage>
</organism>
<dbReference type="OrthoDB" id="411196at2759"/>
<dbReference type="EMBL" id="CAMXCT020006553">
    <property type="protein sequence ID" value="CAL1169201.1"/>
    <property type="molecule type" value="Genomic_DNA"/>
</dbReference>
<protein>
    <submittedName>
        <fullName evidence="1">Uncharacterized protein</fullName>
    </submittedName>
</protein>
<proteinExistence type="predicted"/>
<dbReference type="EMBL" id="CAMXCT010006553">
    <property type="protein sequence ID" value="CAI4015826.1"/>
    <property type="molecule type" value="Genomic_DNA"/>
</dbReference>
<comment type="caution">
    <text evidence="1">The sequence shown here is derived from an EMBL/GenBank/DDBJ whole genome shotgun (WGS) entry which is preliminary data.</text>
</comment>
<sequence>MRLRLTRRCLGQLVLVLFVVCPGISFLGLRRESKTATIETIDALVADLETMPQGDDAALVVSAFLKGLQQSKLLTDSNYDSKRHVAKFRIAGGGAVGDFLPEFRIWLRILLGPKLQISWEKTRVGVRLRFSGLHFAPLNGADELYVKAGLDSFTCASIKSVSQEEFYQCHLKKALMLEDFWKNNRSSIPKNLQQQFSFIGDNAVIAHLAEQLGHGFGWSMLLVLSAPPSNVDILDFTDNGVKGSSSHDRSQAGAKLSQKHGFKDLSLNIARPLVGDTRFGGIVRSVGDRIVPVACNFGILCSVGEPRWRSRNIRGADAKVVASMFRRNGDKGPNHEVGCVTWTRKRRR</sequence>
<keyword evidence="3" id="KW-1185">Reference proteome</keyword>
<dbReference type="EMBL" id="CAMXCT030006553">
    <property type="protein sequence ID" value="CAL4803138.1"/>
    <property type="molecule type" value="Genomic_DNA"/>
</dbReference>
<accession>A0A9P1DUP4</accession>